<name>A0AAE0JU32_9PEZI</name>
<dbReference type="EMBL" id="JAULSN010000011">
    <property type="protein sequence ID" value="KAK3361562.1"/>
    <property type="molecule type" value="Genomic_DNA"/>
</dbReference>
<feature type="compositionally biased region" description="Polar residues" evidence="1">
    <location>
        <begin position="542"/>
        <end position="551"/>
    </location>
</feature>
<proteinExistence type="predicted"/>
<reference evidence="3" key="2">
    <citation type="submission" date="2023-06" db="EMBL/GenBank/DDBJ databases">
        <authorList>
            <consortium name="Lawrence Berkeley National Laboratory"/>
            <person name="Haridas S."/>
            <person name="Hensen N."/>
            <person name="Bonometti L."/>
            <person name="Westerberg I."/>
            <person name="Brannstrom I.O."/>
            <person name="Guillou S."/>
            <person name="Cros-Aarteil S."/>
            <person name="Calhoun S."/>
            <person name="Kuo A."/>
            <person name="Mondo S."/>
            <person name="Pangilinan J."/>
            <person name="Riley R."/>
            <person name="Labutti K."/>
            <person name="Andreopoulos B."/>
            <person name="Lipzen A."/>
            <person name="Chen C."/>
            <person name="Yanf M."/>
            <person name="Daum C."/>
            <person name="Ng V."/>
            <person name="Clum A."/>
            <person name="Steindorff A."/>
            <person name="Ohm R."/>
            <person name="Martin F."/>
            <person name="Silar P."/>
            <person name="Natvig D."/>
            <person name="Lalanne C."/>
            <person name="Gautier V."/>
            <person name="Ament-Velasquez S.L."/>
            <person name="Kruys A."/>
            <person name="Hutchinson M.I."/>
            <person name="Powell A.J."/>
            <person name="Barry K."/>
            <person name="Miller A.N."/>
            <person name="Grigoriev I.V."/>
            <person name="Debuchy R."/>
            <person name="Gladieux P."/>
            <person name="Thoren M.H."/>
            <person name="Johannesson H."/>
        </authorList>
    </citation>
    <scope>NUCLEOTIDE SEQUENCE</scope>
    <source>
        <strain evidence="3">CBS 958.72</strain>
    </source>
</reference>
<dbReference type="Pfam" id="PF24476">
    <property type="entry name" value="DUF7580"/>
    <property type="match status" value="1"/>
</dbReference>
<reference evidence="3" key="1">
    <citation type="journal article" date="2023" name="Mol. Phylogenet. Evol.">
        <title>Genome-scale phylogeny and comparative genomics of the fungal order Sordariales.</title>
        <authorList>
            <person name="Hensen N."/>
            <person name="Bonometti L."/>
            <person name="Westerberg I."/>
            <person name="Brannstrom I.O."/>
            <person name="Guillou S."/>
            <person name="Cros-Aarteil S."/>
            <person name="Calhoun S."/>
            <person name="Haridas S."/>
            <person name="Kuo A."/>
            <person name="Mondo S."/>
            <person name="Pangilinan J."/>
            <person name="Riley R."/>
            <person name="LaButti K."/>
            <person name="Andreopoulos B."/>
            <person name="Lipzen A."/>
            <person name="Chen C."/>
            <person name="Yan M."/>
            <person name="Daum C."/>
            <person name="Ng V."/>
            <person name="Clum A."/>
            <person name="Steindorff A."/>
            <person name="Ohm R.A."/>
            <person name="Martin F."/>
            <person name="Silar P."/>
            <person name="Natvig D.O."/>
            <person name="Lalanne C."/>
            <person name="Gautier V."/>
            <person name="Ament-Velasquez S.L."/>
            <person name="Kruys A."/>
            <person name="Hutchinson M.I."/>
            <person name="Powell A.J."/>
            <person name="Barry K."/>
            <person name="Miller A.N."/>
            <person name="Grigoriev I.V."/>
            <person name="Debuchy R."/>
            <person name="Gladieux P."/>
            <person name="Hiltunen Thoren M."/>
            <person name="Johannesson H."/>
        </authorList>
    </citation>
    <scope>NUCLEOTIDE SEQUENCE</scope>
    <source>
        <strain evidence="3">CBS 958.72</strain>
    </source>
</reference>
<evidence type="ECO:0000259" key="2">
    <source>
        <dbReference type="Pfam" id="PF24476"/>
    </source>
</evidence>
<dbReference type="AlphaFoldDB" id="A0AAE0JU32"/>
<evidence type="ECO:0000313" key="3">
    <source>
        <dbReference type="EMBL" id="KAK3361562.1"/>
    </source>
</evidence>
<dbReference type="PANTHER" id="PTHR35186:SF4">
    <property type="entry name" value="PRION-INHIBITION AND PROPAGATION HELO DOMAIN-CONTAINING PROTEIN"/>
    <property type="match status" value="1"/>
</dbReference>
<dbReference type="InterPro" id="IPR056002">
    <property type="entry name" value="DUF7580"/>
</dbReference>
<keyword evidence="4" id="KW-1185">Reference proteome</keyword>
<dbReference type="PANTHER" id="PTHR35186">
    <property type="entry name" value="ANK_REP_REGION DOMAIN-CONTAINING PROTEIN"/>
    <property type="match status" value="1"/>
</dbReference>
<evidence type="ECO:0000313" key="4">
    <source>
        <dbReference type="Proteomes" id="UP001287356"/>
    </source>
</evidence>
<gene>
    <name evidence="3" type="ORF">B0T24DRAFT_641864</name>
</gene>
<comment type="caution">
    <text evidence="3">The sequence shown here is derived from an EMBL/GenBank/DDBJ whole genome shotgun (WGS) entry which is preliminary data.</text>
</comment>
<protein>
    <recommendedName>
        <fullName evidence="2">DUF7580 domain-containing protein</fullName>
    </recommendedName>
</protein>
<dbReference type="Proteomes" id="UP001287356">
    <property type="component" value="Unassembled WGS sequence"/>
</dbReference>
<feature type="domain" description="DUF7580" evidence="2">
    <location>
        <begin position="173"/>
        <end position="498"/>
    </location>
</feature>
<accession>A0AAE0JU32</accession>
<organism evidence="3 4">
    <name type="scientific">Lasiosphaeria ovina</name>
    <dbReference type="NCBI Taxonomy" id="92902"/>
    <lineage>
        <taxon>Eukaryota</taxon>
        <taxon>Fungi</taxon>
        <taxon>Dikarya</taxon>
        <taxon>Ascomycota</taxon>
        <taxon>Pezizomycotina</taxon>
        <taxon>Sordariomycetes</taxon>
        <taxon>Sordariomycetidae</taxon>
        <taxon>Sordariales</taxon>
        <taxon>Lasiosphaeriaceae</taxon>
        <taxon>Lasiosphaeria</taxon>
    </lineage>
</organism>
<sequence length="579" mass="65849">MAPPPPPSWVDFAVSVIEKLKVLCFELSNDDQHRAFYSSFRAELLLVQEWLESQPRPLDAQTTVRLSKVLTNLERLSKWPSNSKQNKFKRLAAKLKTSSPYPGLSQLLKSPARAKQCLREFATHEPQAQQQAFLRILKRCSNRGRSWSVEETTVMSVKPLPTQDTDTMDYTYHARSLYGAISKHGVCPSADASGSTFILPHLRLSACRDSTDTDVTFSLFFLGHPHSSTAEEICQWQATRISVMRSVSFLDDPLRESNHSPSRIVESGGFCDFISNPQNAGVEISMSLSDGNLILREFCLQQSSFLLHMPSVSLSQLLQGQKLSRKMRLLLCYMLAKTVWQFYESEWIDREWTKDDIHFMFEHRQGVSSAGIFVDEPFLSARFHQKPDDAEASRRLHKFPKILALGIILLEIELGVDITKDRPRTCFATDGKLTVNGDLIAAYFWFQKQELWDREETFKDLIAAVHHCLWPSLFEGKDISAQREVLHKQIVLPLQVQFSNSWGDPDEVALRPLKFSPSDSQPAIDSSRPPHQLVGISSPIRSHTHAVNRSQNKPDRGYADINTTPWESHMDCNLGQNYS</sequence>
<evidence type="ECO:0000256" key="1">
    <source>
        <dbReference type="SAM" id="MobiDB-lite"/>
    </source>
</evidence>
<feature type="region of interest" description="Disordered" evidence="1">
    <location>
        <begin position="542"/>
        <end position="579"/>
    </location>
</feature>